<dbReference type="PANTHER" id="PTHR35371:SF2">
    <property type="entry name" value="MAPEG FAMILY PROTEIN"/>
    <property type="match status" value="1"/>
</dbReference>
<accession>A0A7D5Z876</accession>
<proteinExistence type="predicted"/>
<keyword evidence="3" id="KW-1133">Transmembrane helix</keyword>
<dbReference type="EMBL" id="CP058934">
    <property type="protein sequence ID" value="QLI69109.1"/>
    <property type="molecule type" value="Genomic_DNA"/>
</dbReference>
<dbReference type="RefSeq" id="XP_014539277.1">
    <property type="nucleotide sequence ID" value="XM_014683791.1"/>
</dbReference>
<dbReference type="SUPFAM" id="SSF161084">
    <property type="entry name" value="MAPEG domain-like"/>
    <property type="match status" value="1"/>
</dbReference>
<dbReference type="InterPro" id="IPR023352">
    <property type="entry name" value="MAPEG-like_dom_sf"/>
</dbReference>
<evidence type="ECO:0000313" key="5">
    <source>
        <dbReference type="EMBL" id="QLI69109.1"/>
    </source>
</evidence>
<dbReference type="KEGG" id="mbrn:26247935"/>
<protein>
    <recommendedName>
        <fullName evidence="7">Microsomal glutathione S-transferase 3</fullName>
    </recommendedName>
</protein>
<dbReference type="AlphaFoldDB" id="A0A7D5Z876"/>
<dbReference type="Proteomes" id="UP000510686">
    <property type="component" value="Chromosome 3"/>
</dbReference>
<dbReference type="Pfam" id="PF01124">
    <property type="entry name" value="MAPEG"/>
    <property type="match status" value="1"/>
</dbReference>
<dbReference type="InterPro" id="IPR001129">
    <property type="entry name" value="Membr-assoc_MAPEG"/>
</dbReference>
<dbReference type="GeneID" id="26247935"/>
<evidence type="ECO:0000256" key="3">
    <source>
        <dbReference type="ARBA" id="ARBA00022989"/>
    </source>
</evidence>
<name>A0A7D5Z876_9HYPO</name>
<dbReference type="OrthoDB" id="2122304at2759"/>
<evidence type="ECO:0000256" key="2">
    <source>
        <dbReference type="ARBA" id="ARBA00022692"/>
    </source>
</evidence>
<evidence type="ECO:0000256" key="4">
    <source>
        <dbReference type="ARBA" id="ARBA00023136"/>
    </source>
</evidence>
<keyword evidence="6" id="KW-1185">Reference proteome</keyword>
<evidence type="ECO:0008006" key="7">
    <source>
        <dbReference type="Google" id="ProtNLM"/>
    </source>
</evidence>
<dbReference type="PANTHER" id="PTHR35371">
    <property type="entry name" value="INNER MEMBRANE PROTEIN"/>
    <property type="match status" value="1"/>
</dbReference>
<comment type="subcellular location">
    <subcellularLocation>
        <location evidence="1">Membrane</location>
    </subcellularLocation>
</comment>
<reference evidence="5 6" key="1">
    <citation type="submission" date="2020-07" db="EMBL/GenBank/DDBJ databases">
        <title>Telomere length de novo assembly of all 7 chromosomes of the fungus, Metarhizium brunneum, using a novel assembly pipeline.</title>
        <authorList>
            <person name="Saud z."/>
            <person name="Kortsinoglou A."/>
            <person name="Kouvelis V.N."/>
            <person name="Butt T.M."/>
        </authorList>
    </citation>
    <scope>NUCLEOTIDE SEQUENCE [LARGE SCALE GENOMIC DNA]</scope>
    <source>
        <strain evidence="5 6">4556</strain>
    </source>
</reference>
<dbReference type="Gene3D" id="1.20.120.550">
    <property type="entry name" value="Membrane associated eicosanoid/glutathione metabolism-like domain"/>
    <property type="match status" value="1"/>
</dbReference>
<organism evidence="5 6">
    <name type="scientific">Metarhizium brunneum</name>
    <dbReference type="NCBI Taxonomy" id="500148"/>
    <lineage>
        <taxon>Eukaryota</taxon>
        <taxon>Fungi</taxon>
        <taxon>Dikarya</taxon>
        <taxon>Ascomycota</taxon>
        <taxon>Pezizomycotina</taxon>
        <taxon>Sordariomycetes</taxon>
        <taxon>Hypocreomycetidae</taxon>
        <taxon>Hypocreales</taxon>
        <taxon>Clavicipitaceae</taxon>
        <taxon>Metarhizium</taxon>
    </lineage>
</organism>
<dbReference type="GO" id="GO:0016020">
    <property type="term" value="C:membrane"/>
    <property type="evidence" value="ECO:0007669"/>
    <property type="project" value="UniProtKB-SubCell"/>
</dbReference>
<sequence>MSSLASILGFGSSSEPRDMVATYLIVNALWSHTLSSTRALKMLYKMDNHVSPRTDLDKFGPRAVLEGKITQAQLDMLKRNEAAHANSMEHFPIFATALILAKLAGLPAADINSAGFAYTVLRVAFVGNYVLSITMGWAALRPVFWWASNIVCFRLIWRAGKMFNGVA</sequence>
<keyword evidence="2" id="KW-0812">Transmembrane</keyword>
<evidence type="ECO:0000313" key="6">
    <source>
        <dbReference type="Proteomes" id="UP000510686"/>
    </source>
</evidence>
<gene>
    <name evidence="5" type="ORF">G6M90_00g066720</name>
</gene>
<keyword evidence="4" id="KW-0472">Membrane</keyword>
<evidence type="ECO:0000256" key="1">
    <source>
        <dbReference type="ARBA" id="ARBA00004370"/>
    </source>
</evidence>